<organism evidence="2 3">
    <name type="scientific">Gordonia lacunae</name>
    <dbReference type="NCBI Taxonomy" id="417102"/>
    <lineage>
        <taxon>Bacteria</taxon>
        <taxon>Bacillati</taxon>
        <taxon>Actinomycetota</taxon>
        <taxon>Actinomycetes</taxon>
        <taxon>Mycobacteriales</taxon>
        <taxon>Gordoniaceae</taxon>
        <taxon>Gordonia</taxon>
    </lineage>
</organism>
<comment type="caution">
    <text evidence="2">The sequence shown here is derived from an EMBL/GenBank/DDBJ whole genome shotgun (WGS) entry which is preliminary data.</text>
</comment>
<protein>
    <recommendedName>
        <fullName evidence="4">Enoyl-CoA hydratase</fullName>
    </recommendedName>
</protein>
<keyword evidence="1" id="KW-0732">Signal</keyword>
<gene>
    <name evidence="2" type="ORF">CA982_23935</name>
</gene>
<evidence type="ECO:0000256" key="1">
    <source>
        <dbReference type="SAM" id="SignalP"/>
    </source>
</evidence>
<evidence type="ECO:0008006" key="4">
    <source>
        <dbReference type="Google" id="ProtNLM"/>
    </source>
</evidence>
<evidence type="ECO:0000313" key="3">
    <source>
        <dbReference type="Proteomes" id="UP000194632"/>
    </source>
</evidence>
<accession>A0A243Q4F2</accession>
<dbReference type="OrthoDB" id="3477503at2"/>
<dbReference type="RefSeq" id="WP_086537634.1">
    <property type="nucleotide sequence ID" value="NZ_NGFO01000043.1"/>
</dbReference>
<proteinExistence type="predicted"/>
<keyword evidence="3" id="KW-1185">Reference proteome</keyword>
<feature type="signal peptide" evidence="1">
    <location>
        <begin position="1"/>
        <end position="32"/>
    </location>
</feature>
<reference evidence="2 3" key="1">
    <citation type="submission" date="2017-05" db="EMBL/GenBank/DDBJ databases">
        <title>Biotechnological potential of actinobacteria isolated from South African environments.</title>
        <authorList>
            <person name="Le Roes-Hill M."/>
            <person name="Prins A."/>
            <person name="Durrell K.A."/>
        </authorList>
    </citation>
    <scope>NUCLEOTIDE SEQUENCE [LARGE SCALE GENOMIC DNA]</scope>
    <source>
        <strain evidence="2">BS2</strain>
    </source>
</reference>
<name>A0A243Q4F2_9ACTN</name>
<dbReference type="Proteomes" id="UP000194632">
    <property type="component" value="Unassembled WGS sequence"/>
</dbReference>
<sequence length="132" mass="13839">MNMSVVKKMSIVAGTMGAAAVLSVVGSPIASANSFSASTQGGTATYDDGGDQFCAFAWNTEGARSVRVTLTAVSRPGPSHDFTDRNTYAGGNAGNTCRSLATAYEDTRYKAVIRGYWGETGTTETTTVYFYS</sequence>
<dbReference type="AlphaFoldDB" id="A0A243Q4F2"/>
<feature type="chain" id="PRO_5012196377" description="Enoyl-CoA hydratase" evidence="1">
    <location>
        <begin position="33"/>
        <end position="132"/>
    </location>
</feature>
<dbReference type="EMBL" id="NGFO01000043">
    <property type="protein sequence ID" value="OUC76004.1"/>
    <property type="molecule type" value="Genomic_DNA"/>
</dbReference>
<evidence type="ECO:0000313" key="2">
    <source>
        <dbReference type="EMBL" id="OUC76004.1"/>
    </source>
</evidence>